<name>A0AAE7NLX5_9BRAD</name>
<evidence type="ECO:0000313" key="2">
    <source>
        <dbReference type="Proteomes" id="UP000594015"/>
    </source>
</evidence>
<dbReference type="KEGG" id="barh:WN72_09455"/>
<dbReference type="AlphaFoldDB" id="A0AAE7NLX5"/>
<sequence length="184" mass="20159">MFEDGTVAIVPVTSSTAATILNEAFNRPVASPSYTFVTSFDQYQKIFSGQCDRVHSFIYGQLDNLDQSDDDQNEEVVDCIARIIDLMGEPASCTAVLEAGLLKENLSAFEPLLLAIGASRHRDTEYLRAHALRGYAKDADYRVRKAAVRALGRMKALPAKQALEEISSQKDTGEIALLAAAMLR</sequence>
<organism evidence="1 2">
    <name type="scientific">Bradyrhizobium arachidis</name>
    <dbReference type="NCBI Taxonomy" id="858423"/>
    <lineage>
        <taxon>Bacteria</taxon>
        <taxon>Pseudomonadati</taxon>
        <taxon>Pseudomonadota</taxon>
        <taxon>Alphaproteobacteria</taxon>
        <taxon>Hyphomicrobiales</taxon>
        <taxon>Nitrobacteraceae</taxon>
        <taxon>Bradyrhizobium</taxon>
    </lineage>
</organism>
<gene>
    <name evidence="1" type="ORF">WN72_09455</name>
</gene>
<dbReference type="InterPro" id="IPR016024">
    <property type="entry name" value="ARM-type_fold"/>
</dbReference>
<reference evidence="1 2" key="1">
    <citation type="submission" date="2018-06" db="EMBL/GenBank/DDBJ databases">
        <title>Comparative genomics of Bradyrhizobium nodulating Arachidis hypogaea.</title>
        <authorList>
            <person name="Li Y."/>
        </authorList>
    </citation>
    <scope>NUCLEOTIDE SEQUENCE [LARGE SCALE GENOMIC DNA]</scope>
    <source>
        <strain evidence="1 2">CCBAU 051107</strain>
    </source>
</reference>
<proteinExistence type="predicted"/>
<protein>
    <submittedName>
        <fullName evidence="1">HEAT repeat domain-containing protein</fullName>
    </submittedName>
</protein>
<dbReference type="EMBL" id="CP030050">
    <property type="protein sequence ID" value="QOZ66575.1"/>
    <property type="molecule type" value="Genomic_DNA"/>
</dbReference>
<evidence type="ECO:0000313" key="1">
    <source>
        <dbReference type="EMBL" id="QOZ66575.1"/>
    </source>
</evidence>
<dbReference type="Proteomes" id="UP000594015">
    <property type="component" value="Chromosome"/>
</dbReference>
<dbReference type="SUPFAM" id="SSF48371">
    <property type="entry name" value="ARM repeat"/>
    <property type="match status" value="1"/>
</dbReference>
<accession>A0AAE7NLX5</accession>